<name>A0A242A5Q6_9ENTE</name>
<dbReference type="Proteomes" id="UP000195043">
    <property type="component" value="Unassembled WGS sequence"/>
</dbReference>
<dbReference type="STRING" id="1834191.A5886_001326"/>
<feature type="domain" description="RNA polymerase sigma-70 region 2" evidence="7">
    <location>
        <begin position="5"/>
        <end position="70"/>
    </location>
</feature>
<evidence type="ECO:0000256" key="1">
    <source>
        <dbReference type="ARBA" id="ARBA00010641"/>
    </source>
</evidence>
<dbReference type="Pfam" id="PF08281">
    <property type="entry name" value="Sigma70_r4_2"/>
    <property type="match status" value="1"/>
</dbReference>
<dbReference type="GO" id="GO:0006950">
    <property type="term" value="P:response to stress"/>
    <property type="evidence" value="ECO:0007669"/>
    <property type="project" value="UniProtKB-ARBA"/>
</dbReference>
<dbReference type="InterPro" id="IPR000838">
    <property type="entry name" value="RNA_pol_sigma70_ECF_CS"/>
</dbReference>
<dbReference type="SUPFAM" id="SSF88659">
    <property type="entry name" value="Sigma3 and sigma4 domains of RNA polymerase sigma factors"/>
    <property type="match status" value="1"/>
</dbReference>
<comment type="similarity">
    <text evidence="1 6">Belongs to the sigma-70 factor family. ECF subfamily.</text>
</comment>
<dbReference type="Pfam" id="PF04542">
    <property type="entry name" value="Sigma70_r2"/>
    <property type="match status" value="1"/>
</dbReference>
<keyword evidence="4 6" id="KW-0238">DNA-binding</keyword>
<dbReference type="AlphaFoldDB" id="A0A242A5Q6"/>
<dbReference type="InterPro" id="IPR013325">
    <property type="entry name" value="RNA_pol_sigma_r2"/>
</dbReference>
<evidence type="ECO:0000256" key="6">
    <source>
        <dbReference type="RuleBase" id="RU000716"/>
    </source>
</evidence>
<dbReference type="InterPro" id="IPR013249">
    <property type="entry name" value="RNA_pol_sigma70_r4_t2"/>
</dbReference>
<dbReference type="GO" id="GO:0016987">
    <property type="term" value="F:sigma factor activity"/>
    <property type="evidence" value="ECO:0007669"/>
    <property type="project" value="UniProtKB-KW"/>
</dbReference>
<evidence type="ECO:0000313" key="9">
    <source>
        <dbReference type="EMBL" id="OTN76249.1"/>
    </source>
</evidence>
<reference evidence="9 10" key="1">
    <citation type="submission" date="2017-05" db="EMBL/GenBank/DDBJ databases">
        <title>The Genome Sequence of Enterococcus sp. 8G7_MSG3316.</title>
        <authorList>
            <consortium name="The Broad Institute Genomics Platform"/>
            <consortium name="The Broad Institute Genomic Center for Infectious Diseases"/>
            <person name="Earl A."/>
            <person name="Manson A."/>
            <person name="Schwartman J."/>
            <person name="Gilmore M."/>
            <person name="Abouelleil A."/>
            <person name="Cao P."/>
            <person name="Chapman S."/>
            <person name="Cusick C."/>
            <person name="Shea T."/>
            <person name="Young S."/>
            <person name="Neafsey D."/>
            <person name="Nusbaum C."/>
            <person name="Birren B."/>
        </authorList>
    </citation>
    <scope>NUCLEOTIDE SEQUENCE [LARGE SCALE GENOMIC DNA]</scope>
    <source>
        <strain evidence="9 10">8G7_MSG3316</strain>
    </source>
</reference>
<dbReference type="EMBL" id="NGKU01000001">
    <property type="protein sequence ID" value="OTN76249.1"/>
    <property type="molecule type" value="Genomic_DNA"/>
</dbReference>
<feature type="domain" description="RNA polymerase sigma factor 70 region 4 type 2" evidence="8">
    <location>
        <begin position="97"/>
        <end position="147"/>
    </location>
</feature>
<dbReference type="CDD" id="cd06171">
    <property type="entry name" value="Sigma70_r4"/>
    <property type="match status" value="1"/>
</dbReference>
<dbReference type="NCBIfam" id="TIGR02937">
    <property type="entry name" value="sigma70-ECF"/>
    <property type="match status" value="1"/>
</dbReference>
<dbReference type="InterPro" id="IPR007627">
    <property type="entry name" value="RNA_pol_sigma70_r2"/>
</dbReference>
<evidence type="ECO:0000313" key="10">
    <source>
        <dbReference type="Proteomes" id="UP000195043"/>
    </source>
</evidence>
<dbReference type="InterPro" id="IPR014284">
    <property type="entry name" value="RNA_pol_sigma-70_dom"/>
</dbReference>
<evidence type="ECO:0000256" key="4">
    <source>
        <dbReference type="ARBA" id="ARBA00023125"/>
    </source>
</evidence>
<sequence>MLEELVQTYYDRIQYYFIQRVKDRYYAEDLTQEVFLKVLLALPKQQPENFEAWLFTIAKFTLYDFYRRKKLVFLPEDFSDYIDLEQSFGHVLTEQTILLESINRLSDKLRRPFILSIRGYSYQEIAEIIDVKESTVKSRVFQARQKIKKQVMK</sequence>
<evidence type="ECO:0000259" key="7">
    <source>
        <dbReference type="Pfam" id="PF04542"/>
    </source>
</evidence>
<dbReference type="SUPFAM" id="SSF88946">
    <property type="entry name" value="Sigma2 domain of RNA polymerase sigma factors"/>
    <property type="match status" value="1"/>
</dbReference>
<keyword evidence="10" id="KW-1185">Reference proteome</keyword>
<evidence type="ECO:0000256" key="5">
    <source>
        <dbReference type="ARBA" id="ARBA00023163"/>
    </source>
</evidence>
<dbReference type="GO" id="GO:0003677">
    <property type="term" value="F:DNA binding"/>
    <property type="evidence" value="ECO:0007669"/>
    <property type="project" value="UniProtKB-KW"/>
</dbReference>
<dbReference type="OrthoDB" id="9795666at2"/>
<keyword evidence="3 6" id="KW-0731">Sigma factor</keyword>
<dbReference type="GO" id="GO:0006352">
    <property type="term" value="P:DNA-templated transcription initiation"/>
    <property type="evidence" value="ECO:0007669"/>
    <property type="project" value="InterPro"/>
</dbReference>
<gene>
    <name evidence="9" type="ORF">A5886_001326</name>
</gene>
<keyword evidence="2 6" id="KW-0805">Transcription regulation</keyword>
<dbReference type="Gene3D" id="1.10.1740.10">
    <property type="match status" value="1"/>
</dbReference>
<protein>
    <recommendedName>
        <fullName evidence="6">RNA polymerase sigma factor</fullName>
    </recommendedName>
</protein>
<proteinExistence type="inferred from homology"/>
<evidence type="ECO:0000256" key="3">
    <source>
        <dbReference type="ARBA" id="ARBA00023082"/>
    </source>
</evidence>
<dbReference type="PANTHER" id="PTHR43133:SF8">
    <property type="entry name" value="RNA POLYMERASE SIGMA FACTOR HI_1459-RELATED"/>
    <property type="match status" value="1"/>
</dbReference>
<dbReference type="InterPro" id="IPR036388">
    <property type="entry name" value="WH-like_DNA-bd_sf"/>
</dbReference>
<dbReference type="PANTHER" id="PTHR43133">
    <property type="entry name" value="RNA POLYMERASE ECF-TYPE SIGMA FACTO"/>
    <property type="match status" value="1"/>
</dbReference>
<accession>A0A242A5Q6</accession>
<dbReference type="InterPro" id="IPR013324">
    <property type="entry name" value="RNA_pol_sigma_r3/r4-like"/>
</dbReference>
<comment type="caution">
    <text evidence="9">The sequence shown here is derived from an EMBL/GenBank/DDBJ whole genome shotgun (WGS) entry which is preliminary data.</text>
</comment>
<evidence type="ECO:0000259" key="8">
    <source>
        <dbReference type="Pfam" id="PF08281"/>
    </source>
</evidence>
<evidence type="ECO:0000256" key="2">
    <source>
        <dbReference type="ARBA" id="ARBA00023015"/>
    </source>
</evidence>
<organism evidence="9 10">
    <name type="scientific">Candidatus Enterococcus testudinis</name>
    <dbReference type="NCBI Taxonomy" id="1834191"/>
    <lineage>
        <taxon>Bacteria</taxon>
        <taxon>Bacillati</taxon>
        <taxon>Bacillota</taxon>
        <taxon>Bacilli</taxon>
        <taxon>Lactobacillales</taxon>
        <taxon>Enterococcaceae</taxon>
        <taxon>Enterococcus</taxon>
    </lineage>
</organism>
<keyword evidence="5 6" id="KW-0804">Transcription</keyword>
<dbReference type="PROSITE" id="PS01063">
    <property type="entry name" value="SIGMA70_ECF"/>
    <property type="match status" value="1"/>
</dbReference>
<dbReference type="InterPro" id="IPR039425">
    <property type="entry name" value="RNA_pol_sigma-70-like"/>
</dbReference>
<dbReference type="Gene3D" id="1.10.10.10">
    <property type="entry name" value="Winged helix-like DNA-binding domain superfamily/Winged helix DNA-binding domain"/>
    <property type="match status" value="1"/>
</dbReference>
<dbReference type="RefSeq" id="WP_086274225.1">
    <property type="nucleotide sequence ID" value="NZ_NGKU01000001.1"/>
</dbReference>